<evidence type="ECO:0000256" key="1">
    <source>
        <dbReference type="ARBA" id="ARBA00004496"/>
    </source>
</evidence>
<evidence type="ECO:0000256" key="4">
    <source>
        <dbReference type="ARBA" id="ARBA00022618"/>
    </source>
</evidence>
<dbReference type="InterPro" id="IPR036968">
    <property type="entry name" value="Enolpyruvate_Tfrase_sf"/>
</dbReference>
<dbReference type="CDD" id="cd01555">
    <property type="entry name" value="UdpNAET"/>
    <property type="match status" value="1"/>
</dbReference>
<comment type="function">
    <text evidence="12">Cell wall formation. Adds enolpyruvyl to UDP-N-acetylglucosamine.</text>
</comment>
<dbReference type="InterPro" id="IPR050068">
    <property type="entry name" value="MurA_subfamily"/>
</dbReference>
<comment type="subcellular location">
    <subcellularLocation>
        <location evidence="1 12">Cytoplasm</location>
    </subcellularLocation>
</comment>
<dbReference type="PANTHER" id="PTHR43783">
    <property type="entry name" value="UDP-N-ACETYLGLUCOSAMINE 1-CARBOXYVINYLTRANSFERASE"/>
    <property type="match status" value="1"/>
</dbReference>
<dbReference type="InterPro" id="IPR005750">
    <property type="entry name" value="UDP_GlcNAc_COvinyl_MurA"/>
</dbReference>
<dbReference type="EMBL" id="BMYK01000003">
    <property type="protein sequence ID" value="GHC74770.1"/>
    <property type="molecule type" value="Genomic_DNA"/>
</dbReference>
<protein>
    <recommendedName>
        <fullName evidence="12">UDP-N-acetylglucosamine 1-carboxyvinyltransferase</fullName>
        <ecNumber evidence="12">2.5.1.7</ecNumber>
    </recommendedName>
    <alternativeName>
        <fullName evidence="12">Enoylpyruvate transferase</fullName>
    </alternativeName>
    <alternativeName>
        <fullName evidence="12">UDP-N-acetylglucosamine enolpyruvyl transferase</fullName>
        <shortName evidence="12">EPT</shortName>
    </alternativeName>
</protein>
<dbReference type="NCBIfam" id="NF006873">
    <property type="entry name" value="PRK09369.1"/>
    <property type="match status" value="1"/>
</dbReference>
<feature type="binding site" evidence="12">
    <location>
        <begin position="22"/>
        <end position="23"/>
    </location>
    <ligand>
        <name>phosphoenolpyruvate</name>
        <dbReference type="ChEBI" id="CHEBI:58702"/>
    </ligand>
</feature>
<comment type="caution">
    <text evidence="12">Lacks conserved residue(s) required for the propagation of feature annotation.</text>
</comment>
<keyword evidence="9 12" id="KW-0961">Cell wall biogenesis/degradation</keyword>
<feature type="domain" description="Enolpyruvate transferase" evidence="13">
    <location>
        <begin position="7"/>
        <end position="414"/>
    </location>
</feature>
<evidence type="ECO:0000256" key="9">
    <source>
        <dbReference type="ARBA" id="ARBA00023316"/>
    </source>
</evidence>
<dbReference type="InterPro" id="IPR013792">
    <property type="entry name" value="RNA3'P_cycl/enolpyr_Trfase_a/b"/>
</dbReference>
<sequence>MDKLLIRGGRRLSGEVRISGAKNAALPELCAALLTEDTVELSNVPHLQDVATMLKLIRNMGVAVEQHEDGRVAVNARALSKPEAPYELVKTMRASVLALGPLLARFGHATVSLPGGCAIGSRPVDQHIKGLQAMGAQIVVEHGYMVARLPEGRTRLRGAHITTDMVTVTGTENFLMAAALAEGETVLENAAQEPEIPDLAEMLIAMGARIHGHGTRRIVIEGVERLHGCKHAVVADRIEAGTFLCAVAATGGDVLLQGARADHLDAVIEKLRDAGARVQAVEGGVRVQADAPAYEFLRAQNFRTTEYPGFPTDMQAQFMALNCISQGASKVTETIFENRFMHVNELMRLGARIQIDGKVALIEGAPRLSGATVMATDLRASASLVIAGLVADGETLVDRVYHLDRGYDRMETKLRGIGADIERVKA</sequence>
<dbReference type="RefSeq" id="WP_189686072.1">
    <property type="nucleotide sequence ID" value="NZ_BMYK01000003.1"/>
</dbReference>
<feature type="binding site" evidence="12">
    <location>
        <position position="313"/>
    </location>
    <ligand>
        <name>UDP-N-acetyl-alpha-D-glucosamine</name>
        <dbReference type="ChEBI" id="CHEBI:57705"/>
    </ligand>
</feature>
<keyword evidence="12" id="KW-0670">Pyruvate</keyword>
<evidence type="ECO:0000259" key="13">
    <source>
        <dbReference type="Pfam" id="PF00275"/>
    </source>
</evidence>
<evidence type="ECO:0000256" key="6">
    <source>
        <dbReference type="ARBA" id="ARBA00022960"/>
    </source>
</evidence>
<dbReference type="InterPro" id="IPR001986">
    <property type="entry name" value="Enolpyruvate_Tfrase_dom"/>
</dbReference>
<dbReference type="HAMAP" id="MF_00111">
    <property type="entry name" value="MurA"/>
    <property type="match status" value="1"/>
</dbReference>
<evidence type="ECO:0000313" key="14">
    <source>
        <dbReference type="EMBL" id="GHC74770.1"/>
    </source>
</evidence>
<dbReference type="NCBIfam" id="TIGR01072">
    <property type="entry name" value="murA"/>
    <property type="match status" value="1"/>
</dbReference>
<evidence type="ECO:0000256" key="10">
    <source>
        <dbReference type="ARBA" id="ARBA00038367"/>
    </source>
</evidence>
<comment type="pathway">
    <text evidence="2 12">Cell wall biogenesis; peptidoglycan biosynthesis.</text>
</comment>
<evidence type="ECO:0000256" key="12">
    <source>
        <dbReference type="HAMAP-Rule" id="MF_00111"/>
    </source>
</evidence>
<feature type="binding site" evidence="12">
    <location>
        <position position="93"/>
    </location>
    <ligand>
        <name>UDP-N-acetyl-alpha-D-glucosamine</name>
        <dbReference type="ChEBI" id="CHEBI:57705"/>
    </ligand>
</feature>
<dbReference type="SUPFAM" id="SSF55205">
    <property type="entry name" value="EPT/RTPC-like"/>
    <property type="match status" value="1"/>
</dbReference>
<keyword evidence="15" id="KW-1185">Reference proteome</keyword>
<evidence type="ECO:0000256" key="2">
    <source>
        <dbReference type="ARBA" id="ARBA00004752"/>
    </source>
</evidence>
<feature type="active site" description="Proton donor" evidence="12">
    <location>
        <position position="117"/>
    </location>
</feature>
<keyword evidence="5 12" id="KW-0808">Transferase</keyword>
<keyword evidence="7 12" id="KW-0573">Peptidoglycan synthesis</keyword>
<feature type="modified residue" description="2-(S-cysteinyl)pyruvic acid O-phosphothioketal" evidence="12">
    <location>
        <position position="117"/>
    </location>
</feature>
<evidence type="ECO:0000256" key="8">
    <source>
        <dbReference type="ARBA" id="ARBA00023306"/>
    </source>
</evidence>
<keyword evidence="8 12" id="KW-0131">Cell cycle</keyword>
<dbReference type="Pfam" id="PF00275">
    <property type="entry name" value="EPSP_synthase"/>
    <property type="match status" value="1"/>
</dbReference>
<comment type="similarity">
    <text evidence="10 12">Belongs to the EPSP synthase family. MurA subfamily.</text>
</comment>
<comment type="caution">
    <text evidence="14">The sequence shown here is derived from an EMBL/GenBank/DDBJ whole genome shotgun (WGS) entry which is preliminary data.</text>
</comment>
<dbReference type="EC" id="2.5.1.7" evidence="12"/>
<gene>
    <name evidence="12 14" type="primary">murA</name>
    <name evidence="14" type="ORF">GCM10007320_12190</name>
</gene>
<evidence type="ECO:0000313" key="15">
    <source>
        <dbReference type="Proteomes" id="UP000626210"/>
    </source>
</evidence>
<keyword evidence="4 12" id="KW-0132">Cell division</keyword>
<accession>A0ABQ3FXD9</accession>
<name>A0ABQ3FXD9_9BURK</name>
<dbReference type="PANTHER" id="PTHR43783:SF1">
    <property type="entry name" value="UDP-N-ACETYLGLUCOSAMINE 1-CARBOXYVINYLTRANSFERASE"/>
    <property type="match status" value="1"/>
</dbReference>
<evidence type="ECO:0000256" key="11">
    <source>
        <dbReference type="ARBA" id="ARBA00047527"/>
    </source>
</evidence>
<keyword evidence="6 12" id="KW-0133">Cell shape</keyword>
<comment type="catalytic activity">
    <reaction evidence="11 12">
        <text>phosphoenolpyruvate + UDP-N-acetyl-alpha-D-glucosamine = UDP-N-acetyl-3-O-(1-carboxyvinyl)-alpha-D-glucosamine + phosphate</text>
        <dbReference type="Rhea" id="RHEA:18681"/>
        <dbReference type="ChEBI" id="CHEBI:43474"/>
        <dbReference type="ChEBI" id="CHEBI:57705"/>
        <dbReference type="ChEBI" id="CHEBI:58702"/>
        <dbReference type="ChEBI" id="CHEBI:68483"/>
        <dbReference type="EC" id="2.5.1.7"/>
    </reaction>
</comment>
<feature type="binding site" evidence="12">
    <location>
        <position position="335"/>
    </location>
    <ligand>
        <name>UDP-N-acetyl-alpha-D-glucosamine</name>
        <dbReference type="ChEBI" id="CHEBI:57705"/>
    </ligand>
</feature>
<dbReference type="Gene3D" id="3.65.10.10">
    <property type="entry name" value="Enolpyruvate transferase domain"/>
    <property type="match status" value="2"/>
</dbReference>
<feature type="binding site" evidence="12">
    <location>
        <begin position="122"/>
        <end position="126"/>
    </location>
    <ligand>
        <name>UDP-N-acetyl-alpha-D-glucosamine</name>
        <dbReference type="ChEBI" id="CHEBI:57705"/>
    </ligand>
</feature>
<reference evidence="15" key="1">
    <citation type="journal article" date="2019" name="Int. J. Syst. Evol. Microbiol.">
        <title>The Global Catalogue of Microorganisms (GCM) 10K type strain sequencing project: providing services to taxonomists for standard genome sequencing and annotation.</title>
        <authorList>
            <consortium name="The Broad Institute Genomics Platform"/>
            <consortium name="The Broad Institute Genome Sequencing Center for Infectious Disease"/>
            <person name="Wu L."/>
            <person name="Ma J."/>
        </authorList>
    </citation>
    <scope>NUCLEOTIDE SEQUENCE [LARGE SCALE GENOMIC DNA]</scope>
    <source>
        <strain evidence="15">KCTC 23314</strain>
    </source>
</reference>
<organism evidence="14 15">
    <name type="scientific">Pseudorhodoferax aquiterrae</name>
    <dbReference type="NCBI Taxonomy" id="747304"/>
    <lineage>
        <taxon>Bacteria</taxon>
        <taxon>Pseudomonadati</taxon>
        <taxon>Pseudomonadota</taxon>
        <taxon>Betaproteobacteria</taxon>
        <taxon>Burkholderiales</taxon>
        <taxon>Comamonadaceae</taxon>
    </lineage>
</organism>
<evidence type="ECO:0000256" key="3">
    <source>
        <dbReference type="ARBA" id="ARBA00022490"/>
    </source>
</evidence>
<evidence type="ECO:0000256" key="7">
    <source>
        <dbReference type="ARBA" id="ARBA00022984"/>
    </source>
</evidence>
<dbReference type="Proteomes" id="UP000626210">
    <property type="component" value="Unassembled WGS sequence"/>
</dbReference>
<proteinExistence type="inferred from homology"/>
<evidence type="ECO:0000256" key="5">
    <source>
        <dbReference type="ARBA" id="ARBA00022679"/>
    </source>
</evidence>
<keyword evidence="3 12" id="KW-0963">Cytoplasm</keyword>